<feature type="non-terminal residue" evidence="8">
    <location>
        <position position="1"/>
    </location>
</feature>
<keyword evidence="9" id="KW-1185">Reference proteome</keyword>
<dbReference type="Gene3D" id="3.30.70.270">
    <property type="match status" value="1"/>
</dbReference>
<evidence type="ECO:0000256" key="6">
    <source>
        <dbReference type="ARBA" id="ARBA00022918"/>
    </source>
</evidence>
<evidence type="ECO:0000313" key="9">
    <source>
        <dbReference type="Proteomes" id="UP000538472"/>
    </source>
</evidence>
<keyword evidence="6" id="KW-0695">RNA-directed DNA polymerase</keyword>
<dbReference type="PANTHER" id="PTHR41694:SF3">
    <property type="entry name" value="RNA-DIRECTED DNA POLYMERASE-RELATED"/>
    <property type="match status" value="1"/>
</dbReference>
<protein>
    <submittedName>
        <fullName evidence="8">POK18 protein</fullName>
    </submittedName>
</protein>
<feature type="non-terminal residue" evidence="8">
    <location>
        <position position="67"/>
    </location>
</feature>
<dbReference type="GO" id="GO:0004519">
    <property type="term" value="F:endonuclease activity"/>
    <property type="evidence" value="ECO:0007669"/>
    <property type="project" value="UniProtKB-KW"/>
</dbReference>
<evidence type="ECO:0000259" key="7">
    <source>
        <dbReference type="Pfam" id="PF06817"/>
    </source>
</evidence>
<keyword evidence="5" id="KW-0378">Hydrolase</keyword>
<dbReference type="GO" id="GO:0035613">
    <property type="term" value="F:RNA stem-loop binding"/>
    <property type="evidence" value="ECO:0007669"/>
    <property type="project" value="TreeGrafter"/>
</dbReference>
<dbReference type="Proteomes" id="UP000538472">
    <property type="component" value="Unassembled WGS sequence"/>
</dbReference>
<dbReference type="GO" id="GO:0003964">
    <property type="term" value="F:RNA-directed DNA polymerase activity"/>
    <property type="evidence" value="ECO:0007669"/>
    <property type="project" value="UniProtKB-KW"/>
</dbReference>
<name>A0A7K8TCW7_9AVES</name>
<dbReference type="SUPFAM" id="SSF56672">
    <property type="entry name" value="DNA/RNA polymerases"/>
    <property type="match status" value="1"/>
</dbReference>
<dbReference type="InterPro" id="IPR043502">
    <property type="entry name" value="DNA/RNA_pol_sf"/>
</dbReference>
<keyword evidence="1" id="KW-0808">Transferase</keyword>
<evidence type="ECO:0000313" key="8">
    <source>
        <dbReference type="EMBL" id="NXF40127.1"/>
    </source>
</evidence>
<dbReference type="AlphaFoldDB" id="A0A7K8TCW7"/>
<proteinExistence type="predicted"/>
<dbReference type="InterPro" id="IPR010661">
    <property type="entry name" value="RVT_thumb"/>
</dbReference>
<feature type="domain" description="Reverse transcriptase thumb" evidence="7">
    <location>
        <begin position="15"/>
        <end position="66"/>
    </location>
</feature>
<sequence length="67" mass="7543">WKYLGISLTKSTVRPQKLEIRANIKTLSDVQKLVGDVQWIRTVCGITNADLQPLFEMLQKGSAPQES</sequence>
<reference evidence="8 9" key="1">
    <citation type="submission" date="2019-09" db="EMBL/GenBank/DDBJ databases">
        <title>Bird 10,000 Genomes (B10K) Project - Family phase.</title>
        <authorList>
            <person name="Zhang G."/>
        </authorList>
    </citation>
    <scope>NUCLEOTIDE SEQUENCE [LARGE SCALE GENOMIC DNA]</scope>
    <source>
        <strain evidence="8">B10K-CU-031-10</strain>
        <tissue evidence="8">Muscle</tissue>
    </source>
</reference>
<gene>
    <name evidence="8" type="primary">Ervk18</name>
    <name evidence="8" type="ORF">NYCBRA_R15139</name>
</gene>
<comment type="caution">
    <text evidence="8">The sequence shown here is derived from an EMBL/GenBank/DDBJ whole genome shotgun (WGS) entry which is preliminary data.</text>
</comment>
<dbReference type="EMBL" id="VWZB01002292">
    <property type="protein sequence ID" value="NXF40127.1"/>
    <property type="molecule type" value="Genomic_DNA"/>
</dbReference>
<evidence type="ECO:0000256" key="2">
    <source>
        <dbReference type="ARBA" id="ARBA00022695"/>
    </source>
</evidence>
<dbReference type="InterPro" id="IPR043128">
    <property type="entry name" value="Rev_trsase/Diguanyl_cyclase"/>
</dbReference>
<keyword evidence="2" id="KW-0548">Nucleotidyltransferase</keyword>
<organism evidence="8 9">
    <name type="scientific">Nyctibius bracteatus</name>
    <name type="common">Rufous potoo</name>
    <dbReference type="NCBI Taxonomy" id="48426"/>
    <lineage>
        <taxon>Eukaryota</taxon>
        <taxon>Metazoa</taxon>
        <taxon>Chordata</taxon>
        <taxon>Craniata</taxon>
        <taxon>Vertebrata</taxon>
        <taxon>Euteleostomi</taxon>
        <taxon>Archelosauria</taxon>
        <taxon>Archosauria</taxon>
        <taxon>Dinosauria</taxon>
        <taxon>Saurischia</taxon>
        <taxon>Theropoda</taxon>
        <taxon>Coelurosauria</taxon>
        <taxon>Aves</taxon>
        <taxon>Neognathae</taxon>
        <taxon>Neoaves</taxon>
        <taxon>Strisores</taxon>
        <taxon>Caprimulgiformes</taxon>
        <taxon>Nyctibiidae</taxon>
        <taxon>Nyctibius</taxon>
    </lineage>
</organism>
<evidence type="ECO:0000256" key="1">
    <source>
        <dbReference type="ARBA" id="ARBA00022679"/>
    </source>
</evidence>
<keyword evidence="3" id="KW-0540">Nuclease</keyword>
<accession>A0A7K8TCW7</accession>
<dbReference type="PANTHER" id="PTHR41694">
    <property type="entry name" value="ENDOGENOUS RETROVIRUS GROUP K MEMBER POL PROTEIN"/>
    <property type="match status" value="1"/>
</dbReference>
<dbReference type="Pfam" id="PF06817">
    <property type="entry name" value="RVT_thumb"/>
    <property type="match status" value="1"/>
</dbReference>
<keyword evidence="4" id="KW-0255">Endonuclease</keyword>
<evidence type="ECO:0000256" key="3">
    <source>
        <dbReference type="ARBA" id="ARBA00022722"/>
    </source>
</evidence>
<dbReference type="GO" id="GO:0016787">
    <property type="term" value="F:hydrolase activity"/>
    <property type="evidence" value="ECO:0007669"/>
    <property type="project" value="UniProtKB-KW"/>
</dbReference>
<evidence type="ECO:0000256" key="4">
    <source>
        <dbReference type="ARBA" id="ARBA00022759"/>
    </source>
</evidence>
<evidence type="ECO:0000256" key="5">
    <source>
        <dbReference type="ARBA" id="ARBA00022801"/>
    </source>
</evidence>